<keyword evidence="4" id="KW-1185">Reference proteome</keyword>
<evidence type="ECO:0000313" key="4">
    <source>
        <dbReference type="Proteomes" id="UP001595699"/>
    </source>
</evidence>
<evidence type="ECO:0000259" key="2">
    <source>
        <dbReference type="Pfam" id="PF08327"/>
    </source>
</evidence>
<comment type="caution">
    <text evidence="3">The sequence shown here is derived from an EMBL/GenBank/DDBJ whole genome shotgun (WGS) entry which is preliminary data.</text>
</comment>
<protein>
    <submittedName>
        <fullName evidence="3">SRPBCC family protein</fullName>
    </submittedName>
</protein>
<dbReference type="SUPFAM" id="SSF55961">
    <property type="entry name" value="Bet v1-like"/>
    <property type="match status" value="1"/>
</dbReference>
<dbReference type="Proteomes" id="UP001595699">
    <property type="component" value="Unassembled WGS sequence"/>
</dbReference>
<dbReference type="RefSeq" id="WP_205120978.1">
    <property type="nucleotide sequence ID" value="NZ_JAFBCM010000001.1"/>
</dbReference>
<dbReference type="InterPro" id="IPR023393">
    <property type="entry name" value="START-like_dom_sf"/>
</dbReference>
<reference evidence="4" key="1">
    <citation type="journal article" date="2019" name="Int. J. Syst. Evol. Microbiol.">
        <title>The Global Catalogue of Microorganisms (GCM) 10K type strain sequencing project: providing services to taxonomists for standard genome sequencing and annotation.</title>
        <authorList>
            <consortium name="The Broad Institute Genomics Platform"/>
            <consortium name="The Broad Institute Genome Sequencing Center for Infectious Disease"/>
            <person name="Wu L."/>
            <person name="Ma J."/>
        </authorList>
    </citation>
    <scope>NUCLEOTIDE SEQUENCE [LARGE SCALE GENOMIC DNA]</scope>
    <source>
        <strain evidence="4">CGMCC 4.7241</strain>
    </source>
</reference>
<dbReference type="CDD" id="cd07826">
    <property type="entry name" value="SRPBCC_CalC_Aha1-like_9"/>
    <property type="match status" value="1"/>
</dbReference>
<proteinExistence type="inferred from homology"/>
<dbReference type="EMBL" id="JBHRZH010000021">
    <property type="protein sequence ID" value="MFC3763823.1"/>
    <property type="molecule type" value="Genomic_DNA"/>
</dbReference>
<evidence type="ECO:0000313" key="3">
    <source>
        <dbReference type="EMBL" id="MFC3763823.1"/>
    </source>
</evidence>
<sequence length="158" mass="17590">MNATTKNEATIEADPKVPTVKIVREFDATPDRVFNAWVDPELIVQWLGPNGTEMNLDRWDAKTGGGWKYHEGGGESFYGSFHEIRQNERIVQTFTWAGYPDGVALETITFEPLDGGRCRVTTLSVVDTFEGRDMIVSSGMEVGVIEGYQRLDALLAQS</sequence>
<comment type="similarity">
    <text evidence="1">Belongs to the AHA1 family.</text>
</comment>
<name>A0ABV7YIB5_9ACTN</name>
<evidence type="ECO:0000256" key="1">
    <source>
        <dbReference type="ARBA" id="ARBA00006817"/>
    </source>
</evidence>
<dbReference type="InterPro" id="IPR013538">
    <property type="entry name" value="ASHA1/2-like_C"/>
</dbReference>
<dbReference type="Pfam" id="PF08327">
    <property type="entry name" value="AHSA1"/>
    <property type="match status" value="1"/>
</dbReference>
<accession>A0ABV7YIB5</accession>
<gene>
    <name evidence="3" type="ORF">ACFOUW_23495</name>
</gene>
<organism evidence="3 4">
    <name type="scientific">Tenggerimyces flavus</name>
    <dbReference type="NCBI Taxonomy" id="1708749"/>
    <lineage>
        <taxon>Bacteria</taxon>
        <taxon>Bacillati</taxon>
        <taxon>Actinomycetota</taxon>
        <taxon>Actinomycetes</taxon>
        <taxon>Propionibacteriales</taxon>
        <taxon>Nocardioidaceae</taxon>
        <taxon>Tenggerimyces</taxon>
    </lineage>
</organism>
<feature type="domain" description="Activator of Hsp90 ATPase homologue 1/2-like C-terminal" evidence="2">
    <location>
        <begin position="27"/>
        <end position="155"/>
    </location>
</feature>
<dbReference type="Gene3D" id="3.30.530.20">
    <property type="match status" value="1"/>
</dbReference>